<keyword evidence="3" id="KW-0808">Transferase</keyword>
<dbReference type="GO" id="GO:0008168">
    <property type="term" value="F:methyltransferase activity"/>
    <property type="evidence" value="ECO:0007669"/>
    <property type="project" value="UniProtKB-KW"/>
</dbReference>
<reference evidence="3 4" key="1">
    <citation type="submission" date="2019-02" db="EMBL/GenBank/DDBJ databases">
        <title>Draft genome sequence of Muricauda sp. 176CP4-71.</title>
        <authorList>
            <person name="Park J.-S."/>
        </authorList>
    </citation>
    <scope>NUCLEOTIDE SEQUENCE [LARGE SCALE GENOMIC DNA]</scope>
    <source>
        <strain evidence="3 4">176CP4-71</strain>
    </source>
</reference>
<gene>
    <name evidence="3" type="ORF">EW142_01655</name>
</gene>
<sequence>MNKLILNTGVQDFINKNWNTDIVSVLLKKPFFEGISQKELAEQLEAKKKCKDKLPTWFSTQNIFYPNKLSVEQSSSERTAAYKSNLVTGQTLLDLSGGLGIDSYYFSKKVDTIYHCEVNLELSQIAEYNFEVLSKKNVRCIPEDGLSFLKKFDLSFDWIYADPSRRNDLKKKVILLQDCLPNVPENLFFLFERTKNILIKTSPILDISEAIRELLFVKEVHVVAVDNEVKEVLYLLEKGFEGESIFKTVNLLNQDTDTFEFIPSQEKQAALVLDAPKKYLYEPNAAILKSGAFKLTGERLGLAKLHLNSHLYTSEELLKFPGRRFLIESVESFSQKNIKRFKGQKANITVRNFPITVAEIRKKNKILDGGDTYLFFTKNHDEGLIIIECRRVLSTE</sequence>
<name>A0A4Q8QIJ6_9FLAO</name>
<dbReference type="Proteomes" id="UP000291981">
    <property type="component" value="Unassembled WGS sequence"/>
</dbReference>
<comment type="caution">
    <text evidence="3">The sequence shown here is derived from an EMBL/GenBank/DDBJ whole genome shotgun (WGS) entry which is preliminary data.</text>
</comment>
<feature type="domain" description="THUMP-like" evidence="1">
    <location>
        <begin position="322"/>
        <end position="391"/>
    </location>
</feature>
<dbReference type="OrthoDB" id="1000417at2"/>
<protein>
    <submittedName>
        <fullName evidence="3">Class I SAM-dependent methyltransferase</fullName>
    </submittedName>
</protein>
<accession>A0A4Q8QIJ6</accession>
<evidence type="ECO:0000313" key="3">
    <source>
        <dbReference type="EMBL" id="TAI48533.1"/>
    </source>
</evidence>
<dbReference type="Pfam" id="PF18096">
    <property type="entry name" value="Thump_like"/>
    <property type="match status" value="1"/>
</dbReference>
<keyword evidence="3" id="KW-0489">Methyltransferase</keyword>
<organism evidence="3 4">
    <name type="scientific">Flagellimonas allohymeniacidonis</name>
    <dbReference type="NCBI Taxonomy" id="2517819"/>
    <lineage>
        <taxon>Bacteria</taxon>
        <taxon>Pseudomonadati</taxon>
        <taxon>Bacteroidota</taxon>
        <taxon>Flavobacteriia</taxon>
        <taxon>Flavobacteriales</taxon>
        <taxon>Flavobacteriaceae</taxon>
        <taxon>Flagellimonas</taxon>
    </lineage>
</organism>
<proteinExistence type="predicted"/>
<dbReference type="Gene3D" id="1.10.10.1110">
    <property type="entry name" value="Methyltransferase PG1098, N-terminal domain"/>
    <property type="match status" value="1"/>
</dbReference>
<evidence type="ECO:0000259" key="2">
    <source>
        <dbReference type="Pfam" id="PF22013"/>
    </source>
</evidence>
<dbReference type="AlphaFoldDB" id="A0A4Q8QIJ6"/>
<dbReference type="SUPFAM" id="SSF53335">
    <property type="entry name" value="S-adenosyl-L-methionine-dependent methyltransferases"/>
    <property type="match status" value="1"/>
</dbReference>
<evidence type="ECO:0000313" key="4">
    <source>
        <dbReference type="Proteomes" id="UP000291981"/>
    </source>
</evidence>
<keyword evidence="4" id="KW-1185">Reference proteome</keyword>
<dbReference type="Pfam" id="PF22013">
    <property type="entry name" value="PG_1098_Fer"/>
    <property type="match status" value="1"/>
</dbReference>
<dbReference type="GO" id="GO:0032259">
    <property type="term" value="P:methylation"/>
    <property type="evidence" value="ECO:0007669"/>
    <property type="project" value="UniProtKB-KW"/>
</dbReference>
<feature type="domain" description="PG-1098 ferredoxin-like" evidence="2">
    <location>
        <begin position="279"/>
        <end position="321"/>
    </location>
</feature>
<dbReference type="InterPro" id="IPR029063">
    <property type="entry name" value="SAM-dependent_MTases_sf"/>
</dbReference>
<dbReference type="InterPro" id="IPR054168">
    <property type="entry name" value="PG_1098_Fer"/>
</dbReference>
<dbReference type="EMBL" id="SGIU01000001">
    <property type="protein sequence ID" value="TAI48533.1"/>
    <property type="molecule type" value="Genomic_DNA"/>
</dbReference>
<evidence type="ECO:0000259" key="1">
    <source>
        <dbReference type="Pfam" id="PF18096"/>
    </source>
</evidence>
<dbReference type="Gene3D" id="3.40.50.150">
    <property type="entry name" value="Vaccinia Virus protein VP39"/>
    <property type="match status" value="1"/>
</dbReference>
<dbReference type="InterPro" id="IPR041497">
    <property type="entry name" value="Thump-like"/>
</dbReference>